<dbReference type="InterPro" id="IPR042095">
    <property type="entry name" value="SUMF_sf"/>
</dbReference>
<dbReference type="STRING" id="915059.NH26_13545"/>
<dbReference type="RefSeq" id="WP_044226111.1">
    <property type="nucleotide sequence ID" value="NZ_JRYR02000001.1"/>
</dbReference>
<keyword evidence="3" id="KW-1185">Reference proteome</keyword>
<name>A0A1S1Z227_FLAPC</name>
<comment type="caution">
    <text evidence="2">The sequence shown here is derived from an EMBL/GenBank/DDBJ whole genome shotgun (WGS) entry which is preliminary data.</text>
</comment>
<dbReference type="EMBL" id="JRYR02000001">
    <property type="protein sequence ID" value="OHX67292.1"/>
    <property type="molecule type" value="Genomic_DNA"/>
</dbReference>
<organism evidence="2 3">
    <name type="scientific">Flammeovirga pacifica</name>
    <dbReference type="NCBI Taxonomy" id="915059"/>
    <lineage>
        <taxon>Bacteria</taxon>
        <taxon>Pseudomonadati</taxon>
        <taxon>Bacteroidota</taxon>
        <taxon>Cytophagia</taxon>
        <taxon>Cytophagales</taxon>
        <taxon>Flammeovirgaceae</taxon>
        <taxon>Flammeovirga</taxon>
    </lineage>
</organism>
<dbReference type="InterPro" id="IPR016187">
    <property type="entry name" value="CTDL_fold"/>
</dbReference>
<evidence type="ECO:0000313" key="2">
    <source>
        <dbReference type="EMBL" id="OHX67292.1"/>
    </source>
</evidence>
<proteinExistence type="predicted"/>
<dbReference type="Gene3D" id="3.90.1580.10">
    <property type="entry name" value="paralog of FGE (formylglycine-generating enzyme)"/>
    <property type="match status" value="1"/>
</dbReference>
<dbReference type="Proteomes" id="UP000179797">
    <property type="component" value="Unassembled WGS sequence"/>
</dbReference>
<feature type="domain" description="Sulfatase-modifying factor enzyme-like" evidence="1">
    <location>
        <begin position="243"/>
        <end position="364"/>
    </location>
</feature>
<gene>
    <name evidence="2" type="ORF">NH26_13545</name>
</gene>
<dbReference type="OrthoDB" id="662753at2"/>
<evidence type="ECO:0000313" key="3">
    <source>
        <dbReference type="Proteomes" id="UP000179797"/>
    </source>
</evidence>
<dbReference type="InterPro" id="IPR005532">
    <property type="entry name" value="SUMF_dom"/>
</dbReference>
<protein>
    <recommendedName>
        <fullName evidence="1">Sulfatase-modifying factor enzyme-like domain-containing protein</fullName>
    </recommendedName>
</protein>
<sequence length="515" mass="57064">MFNHSHYYLKISTLFITLFLLTNQLVGNNVRISNLSYGEKNLTEKSLIVNLTLEWDNSWKVTSGPANWDAVWVFAKFRDNNGQWKHVKFNYDIDMNHGHTELNDKATIDLSNDDGLGNAHGLFIHSKTDITQQSVLYDLGLKWNYGASGMTNDDTLNIRFFAIEMVYVPEAPFELGSTGGENGHFYKFNGTNTTDSYTVSNEDEISIGNTVGDLWYDIIDSTSLYKQGDQLGPVPAEFPKGYNAFYCMKYEITQGQFAGLLSSIDGSLADSLLIRKVKVRNNITTVDDSVFTAAEPYIPVQYLSWKGLASFLDWAALRPFTELEFEKACRGTAAPVANEYVWGNNNIIQDTTLKYSFTNEGTNNEQVASNFSNSNGNAIYKITTITNQRTPYRYGILSAYPVSGSSSITRVEAGATFYGIMEMGGNVEERVITVGRPQGRAYTGLHGDGELDANGRANVSFWPDNTDAIGVGIKGSAYNKNKGRMRISNRVSAAFTIKGEKAHIGGRGCRTAPSN</sequence>
<dbReference type="SUPFAM" id="SSF56436">
    <property type="entry name" value="C-type lectin-like"/>
    <property type="match status" value="1"/>
</dbReference>
<dbReference type="Pfam" id="PF03781">
    <property type="entry name" value="FGE-sulfatase"/>
    <property type="match status" value="1"/>
</dbReference>
<evidence type="ECO:0000259" key="1">
    <source>
        <dbReference type="Pfam" id="PF03781"/>
    </source>
</evidence>
<accession>A0A1S1Z227</accession>
<dbReference type="AlphaFoldDB" id="A0A1S1Z227"/>
<reference evidence="2 3" key="1">
    <citation type="journal article" date="2012" name="Int. J. Syst. Evol. Microbiol.">
        <title>Flammeovirga pacifica sp. nov., isolated from deep-sea sediment.</title>
        <authorList>
            <person name="Xu H."/>
            <person name="Fu Y."/>
            <person name="Yang N."/>
            <person name="Ding Z."/>
            <person name="Lai Q."/>
            <person name="Zeng R."/>
        </authorList>
    </citation>
    <scope>NUCLEOTIDE SEQUENCE [LARGE SCALE GENOMIC DNA]</scope>
    <source>
        <strain evidence="3">DSM 24597 / LMG 26175 / WPAGA1</strain>
    </source>
</reference>